<dbReference type="AlphaFoldDB" id="A0A4Z1I8E1"/>
<feature type="region of interest" description="Disordered" evidence="1">
    <location>
        <begin position="1"/>
        <end position="26"/>
    </location>
</feature>
<organism evidence="2 3">
    <name type="scientific">Botryotinia convoluta</name>
    <dbReference type="NCBI Taxonomy" id="54673"/>
    <lineage>
        <taxon>Eukaryota</taxon>
        <taxon>Fungi</taxon>
        <taxon>Dikarya</taxon>
        <taxon>Ascomycota</taxon>
        <taxon>Pezizomycotina</taxon>
        <taxon>Leotiomycetes</taxon>
        <taxon>Helotiales</taxon>
        <taxon>Sclerotiniaceae</taxon>
        <taxon>Botryotinia</taxon>
    </lineage>
</organism>
<evidence type="ECO:0000313" key="3">
    <source>
        <dbReference type="Proteomes" id="UP000297527"/>
    </source>
</evidence>
<sequence length="68" mass="7606">MYPPARKERAPSTLGNLGKEKDERTRRFGISSIGKEFRSMAVILLRAGPGPPAQHKYILGCDETSRFD</sequence>
<gene>
    <name evidence="2" type="ORF">BCON_0061g00240</name>
</gene>
<dbReference type="EMBL" id="PQXN01000061">
    <property type="protein sequence ID" value="TGO57859.1"/>
    <property type="molecule type" value="Genomic_DNA"/>
</dbReference>
<proteinExistence type="predicted"/>
<name>A0A4Z1I8E1_9HELO</name>
<evidence type="ECO:0000313" key="2">
    <source>
        <dbReference type="EMBL" id="TGO57859.1"/>
    </source>
</evidence>
<dbReference type="Proteomes" id="UP000297527">
    <property type="component" value="Unassembled WGS sequence"/>
</dbReference>
<feature type="compositionally biased region" description="Basic and acidic residues" evidence="1">
    <location>
        <begin position="1"/>
        <end position="10"/>
    </location>
</feature>
<accession>A0A4Z1I8E1</accession>
<evidence type="ECO:0000256" key="1">
    <source>
        <dbReference type="SAM" id="MobiDB-lite"/>
    </source>
</evidence>
<comment type="caution">
    <text evidence="2">The sequence shown here is derived from an EMBL/GenBank/DDBJ whole genome shotgun (WGS) entry which is preliminary data.</text>
</comment>
<protein>
    <submittedName>
        <fullName evidence="2">Uncharacterized protein</fullName>
    </submittedName>
</protein>
<reference evidence="2 3" key="1">
    <citation type="submission" date="2017-12" db="EMBL/GenBank/DDBJ databases">
        <title>Comparative genomics of Botrytis spp.</title>
        <authorList>
            <person name="Valero-Jimenez C.A."/>
            <person name="Tapia P."/>
            <person name="Veloso J."/>
            <person name="Silva-Moreno E."/>
            <person name="Staats M."/>
            <person name="Valdes J.H."/>
            <person name="Van Kan J.A.L."/>
        </authorList>
    </citation>
    <scope>NUCLEOTIDE SEQUENCE [LARGE SCALE GENOMIC DNA]</scope>
    <source>
        <strain evidence="2 3">MUCL11595</strain>
    </source>
</reference>
<keyword evidence="3" id="KW-1185">Reference proteome</keyword>